<keyword evidence="1" id="KW-1133">Transmembrane helix</keyword>
<proteinExistence type="predicted"/>
<dbReference type="EMBL" id="FOAP01000028">
    <property type="protein sequence ID" value="SEN00805.1"/>
    <property type="molecule type" value="Genomic_DNA"/>
</dbReference>
<evidence type="ECO:0000256" key="1">
    <source>
        <dbReference type="SAM" id="Phobius"/>
    </source>
</evidence>
<accession>A0A1H8D0R7</accession>
<keyword evidence="3" id="KW-1185">Reference proteome</keyword>
<dbReference type="RefSeq" id="WP_075010745.1">
    <property type="nucleotide sequence ID" value="NZ_FOAP01000028.1"/>
</dbReference>
<dbReference type="Proteomes" id="UP000182719">
    <property type="component" value="Unassembled WGS sequence"/>
</dbReference>
<reference evidence="3" key="1">
    <citation type="submission" date="2016-10" db="EMBL/GenBank/DDBJ databases">
        <authorList>
            <person name="Varghese N."/>
            <person name="Submissions S."/>
        </authorList>
    </citation>
    <scope>NUCLEOTIDE SEQUENCE [LARGE SCALE GENOMIC DNA]</scope>
    <source>
        <strain evidence="3">DSM 17044</strain>
    </source>
</reference>
<feature type="transmembrane region" description="Helical" evidence="1">
    <location>
        <begin position="68"/>
        <end position="90"/>
    </location>
</feature>
<evidence type="ECO:0000313" key="2">
    <source>
        <dbReference type="EMBL" id="SEN00805.1"/>
    </source>
</evidence>
<name>A0A1H8D0R7_STIAU</name>
<organism evidence="2 3">
    <name type="scientific">Stigmatella aurantiaca</name>
    <dbReference type="NCBI Taxonomy" id="41"/>
    <lineage>
        <taxon>Bacteria</taxon>
        <taxon>Pseudomonadati</taxon>
        <taxon>Myxococcota</taxon>
        <taxon>Myxococcia</taxon>
        <taxon>Myxococcales</taxon>
        <taxon>Cystobacterineae</taxon>
        <taxon>Archangiaceae</taxon>
        <taxon>Stigmatella</taxon>
    </lineage>
</organism>
<dbReference type="OrthoDB" id="5382279at2"/>
<evidence type="ECO:0000313" key="3">
    <source>
        <dbReference type="Proteomes" id="UP000182719"/>
    </source>
</evidence>
<protein>
    <submittedName>
        <fullName evidence="2">Uncharacterized protein</fullName>
    </submittedName>
</protein>
<keyword evidence="1" id="KW-0472">Membrane</keyword>
<feature type="transmembrane region" description="Helical" evidence="1">
    <location>
        <begin position="102"/>
        <end position="128"/>
    </location>
</feature>
<sequence length="141" mass="14931">MSGPGPQVAPDDPRMKVLRWIRPPAFFLLCVGVIAILFNIVGFVLAAFRIPPPITPPPGQPPMVLELSMGMILTLVAGSLCGVLCIWGALSAMRLKGYGLATVGAIAASFCLSPTVCIGIPVTCWLLFTLSRPEVRKAFAP</sequence>
<feature type="transmembrane region" description="Helical" evidence="1">
    <location>
        <begin position="25"/>
        <end position="48"/>
    </location>
</feature>
<gene>
    <name evidence="2" type="ORF">SAMN05444354_12831</name>
</gene>
<keyword evidence="1" id="KW-0812">Transmembrane</keyword>
<dbReference type="AlphaFoldDB" id="A0A1H8D0R7"/>